<evidence type="ECO:0008006" key="10">
    <source>
        <dbReference type="Google" id="ProtNLM"/>
    </source>
</evidence>
<dbReference type="Proteomes" id="UP000482960">
    <property type="component" value="Unassembled WGS sequence"/>
</dbReference>
<dbReference type="InterPro" id="IPR039425">
    <property type="entry name" value="RNA_pol_sigma-70-like"/>
</dbReference>
<feature type="domain" description="RNA polymerase sigma factor 70 region 4 type 2" evidence="7">
    <location>
        <begin position="78"/>
        <end position="130"/>
    </location>
</feature>
<dbReference type="GO" id="GO:0003677">
    <property type="term" value="F:DNA binding"/>
    <property type="evidence" value="ECO:0007669"/>
    <property type="project" value="UniProtKB-KW"/>
</dbReference>
<reference evidence="8 9" key="1">
    <citation type="submission" date="2020-03" db="EMBL/GenBank/DDBJ databases">
        <title>Whole genome shotgun sequence of Phytohabitans rumicis NBRC 108638.</title>
        <authorList>
            <person name="Komaki H."/>
            <person name="Tamura T."/>
        </authorList>
    </citation>
    <scope>NUCLEOTIDE SEQUENCE [LARGE SCALE GENOMIC DNA]</scope>
    <source>
        <strain evidence="8 9">NBRC 108638</strain>
    </source>
</reference>
<evidence type="ECO:0000313" key="8">
    <source>
        <dbReference type="EMBL" id="GFJ90962.1"/>
    </source>
</evidence>
<keyword evidence="5" id="KW-0804">Transcription</keyword>
<evidence type="ECO:0000256" key="3">
    <source>
        <dbReference type="ARBA" id="ARBA00023082"/>
    </source>
</evidence>
<dbReference type="Pfam" id="PF08281">
    <property type="entry name" value="Sigma70_r4_2"/>
    <property type="match status" value="1"/>
</dbReference>
<protein>
    <recommendedName>
        <fullName evidence="10">RNA polymerase sigma factor</fullName>
    </recommendedName>
</protein>
<dbReference type="GO" id="GO:0016987">
    <property type="term" value="F:sigma factor activity"/>
    <property type="evidence" value="ECO:0007669"/>
    <property type="project" value="UniProtKB-KW"/>
</dbReference>
<dbReference type="InterPro" id="IPR036388">
    <property type="entry name" value="WH-like_DNA-bd_sf"/>
</dbReference>
<name>A0A6V8L0Z6_9ACTN</name>
<dbReference type="Gene3D" id="1.10.10.10">
    <property type="entry name" value="Winged helix-like DNA-binding domain superfamily/Winged helix DNA-binding domain"/>
    <property type="match status" value="1"/>
</dbReference>
<reference evidence="8 9" key="2">
    <citation type="submission" date="2020-03" db="EMBL/GenBank/DDBJ databases">
        <authorList>
            <person name="Ichikawa N."/>
            <person name="Kimura A."/>
            <person name="Kitahashi Y."/>
            <person name="Uohara A."/>
        </authorList>
    </citation>
    <scope>NUCLEOTIDE SEQUENCE [LARGE SCALE GENOMIC DNA]</scope>
    <source>
        <strain evidence="8 9">NBRC 108638</strain>
    </source>
</reference>
<evidence type="ECO:0000259" key="7">
    <source>
        <dbReference type="Pfam" id="PF08281"/>
    </source>
</evidence>
<keyword evidence="4" id="KW-0238">DNA-binding</keyword>
<comment type="caution">
    <text evidence="8">The sequence shown here is derived from an EMBL/GenBank/DDBJ whole genome shotgun (WGS) entry which is preliminary data.</text>
</comment>
<dbReference type="GO" id="GO:0006352">
    <property type="term" value="P:DNA-templated transcription initiation"/>
    <property type="evidence" value="ECO:0007669"/>
    <property type="project" value="InterPro"/>
</dbReference>
<evidence type="ECO:0000313" key="9">
    <source>
        <dbReference type="Proteomes" id="UP000482960"/>
    </source>
</evidence>
<keyword evidence="9" id="KW-1185">Reference proteome</keyword>
<evidence type="ECO:0000256" key="4">
    <source>
        <dbReference type="ARBA" id="ARBA00023125"/>
    </source>
</evidence>
<dbReference type="InterPro" id="IPR007627">
    <property type="entry name" value="RNA_pol_sigma70_r2"/>
</dbReference>
<evidence type="ECO:0000256" key="5">
    <source>
        <dbReference type="ARBA" id="ARBA00023163"/>
    </source>
</evidence>
<dbReference type="InterPro" id="IPR014284">
    <property type="entry name" value="RNA_pol_sigma-70_dom"/>
</dbReference>
<proteinExistence type="inferred from homology"/>
<accession>A0A6V8L0Z6</accession>
<dbReference type="Pfam" id="PF04542">
    <property type="entry name" value="Sigma70_r2"/>
    <property type="match status" value="1"/>
</dbReference>
<dbReference type="SUPFAM" id="SSF88659">
    <property type="entry name" value="Sigma3 and sigma4 domains of RNA polymerase sigma factors"/>
    <property type="match status" value="1"/>
</dbReference>
<keyword evidence="2" id="KW-0805">Transcription regulation</keyword>
<dbReference type="AlphaFoldDB" id="A0A6V8L0Z6"/>
<gene>
    <name evidence="8" type="ORF">Prum_046040</name>
</gene>
<sequence>MVHALTGDIAEAQDLAQEAFCRAWQRWHVIAGYEDPLAWIRRVAANLATSRWRRLGVVRRHLRRERTLDVPPLSPDHVALVTALRTLPADQRRALVLHHVVDLPVAEVAHEMGVAVGTVKSWLHRGRATLAAQLRDTAEEVTGRE</sequence>
<dbReference type="EMBL" id="BLPG01000001">
    <property type="protein sequence ID" value="GFJ90962.1"/>
    <property type="molecule type" value="Genomic_DNA"/>
</dbReference>
<dbReference type="InterPro" id="IPR013325">
    <property type="entry name" value="RNA_pol_sigma_r2"/>
</dbReference>
<evidence type="ECO:0000256" key="2">
    <source>
        <dbReference type="ARBA" id="ARBA00023015"/>
    </source>
</evidence>
<evidence type="ECO:0000259" key="6">
    <source>
        <dbReference type="Pfam" id="PF04542"/>
    </source>
</evidence>
<dbReference type="Gene3D" id="1.10.1740.10">
    <property type="match status" value="1"/>
</dbReference>
<keyword evidence="3" id="KW-0731">Sigma factor</keyword>
<feature type="domain" description="RNA polymerase sigma-70 region 2" evidence="6">
    <location>
        <begin position="3"/>
        <end position="55"/>
    </location>
</feature>
<comment type="similarity">
    <text evidence="1">Belongs to the sigma-70 factor family. ECF subfamily.</text>
</comment>
<organism evidence="8 9">
    <name type="scientific">Phytohabitans rumicis</name>
    <dbReference type="NCBI Taxonomy" id="1076125"/>
    <lineage>
        <taxon>Bacteria</taxon>
        <taxon>Bacillati</taxon>
        <taxon>Actinomycetota</taxon>
        <taxon>Actinomycetes</taxon>
        <taxon>Micromonosporales</taxon>
        <taxon>Micromonosporaceae</taxon>
    </lineage>
</organism>
<dbReference type="SUPFAM" id="SSF88946">
    <property type="entry name" value="Sigma2 domain of RNA polymerase sigma factors"/>
    <property type="match status" value="1"/>
</dbReference>
<dbReference type="InterPro" id="IPR013249">
    <property type="entry name" value="RNA_pol_sigma70_r4_t2"/>
</dbReference>
<dbReference type="PANTHER" id="PTHR43133">
    <property type="entry name" value="RNA POLYMERASE ECF-TYPE SIGMA FACTO"/>
    <property type="match status" value="1"/>
</dbReference>
<dbReference type="NCBIfam" id="TIGR02937">
    <property type="entry name" value="sigma70-ECF"/>
    <property type="match status" value="1"/>
</dbReference>
<dbReference type="PANTHER" id="PTHR43133:SF50">
    <property type="entry name" value="ECF RNA POLYMERASE SIGMA FACTOR SIGM"/>
    <property type="match status" value="1"/>
</dbReference>
<dbReference type="CDD" id="cd06171">
    <property type="entry name" value="Sigma70_r4"/>
    <property type="match status" value="1"/>
</dbReference>
<evidence type="ECO:0000256" key="1">
    <source>
        <dbReference type="ARBA" id="ARBA00010641"/>
    </source>
</evidence>
<dbReference type="InterPro" id="IPR013324">
    <property type="entry name" value="RNA_pol_sigma_r3/r4-like"/>
</dbReference>